<evidence type="ECO:0000313" key="2">
    <source>
        <dbReference type="Proteomes" id="UP000281738"/>
    </source>
</evidence>
<dbReference type="EMBL" id="RKHO01000001">
    <property type="protein sequence ID" value="ROR91140.1"/>
    <property type="molecule type" value="Genomic_DNA"/>
</dbReference>
<organism evidence="1 2">
    <name type="scientific">Nocardioides aurantiacus</name>
    <dbReference type="NCBI Taxonomy" id="86796"/>
    <lineage>
        <taxon>Bacteria</taxon>
        <taxon>Bacillati</taxon>
        <taxon>Actinomycetota</taxon>
        <taxon>Actinomycetes</taxon>
        <taxon>Propionibacteriales</taxon>
        <taxon>Nocardioidaceae</taxon>
        <taxon>Nocardioides</taxon>
    </lineage>
</organism>
<name>A0A3N2CUD1_9ACTN</name>
<dbReference type="Proteomes" id="UP000281738">
    <property type="component" value="Unassembled WGS sequence"/>
</dbReference>
<dbReference type="AlphaFoldDB" id="A0A3N2CUD1"/>
<keyword evidence="2" id="KW-1185">Reference proteome</keyword>
<sequence length="54" mass="5769">MLQNDLLEATDEGTTADEPSLIMFTDEDGVDVADDVELLKLTSASLGAIVARRC</sequence>
<gene>
    <name evidence="1" type="ORF">EDD33_2001</name>
</gene>
<protein>
    <submittedName>
        <fullName evidence="1">Uncharacterized protein</fullName>
    </submittedName>
</protein>
<proteinExistence type="predicted"/>
<comment type="caution">
    <text evidence="1">The sequence shown here is derived from an EMBL/GenBank/DDBJ whole genome shotgun (WGS) entry which is preliminary data.</text>
</comment>
<accession>A0A3N2CUD1</accession>
<reference evidence="1 2" key="1">
    <citation type="submission" date="2018-11" db="EMBL/GenBank/DDBJ databases">
        <title>Sequencing the genomes of 1000 actinobacteria strains.</title>
        <authorList>
            <person name="Klenk H.-P."/>
        </authorList>
    </citation>
    <scope>NUCLEOTIDE SEQUENCE [LARGE SCALE GENOMIC DNA]</scope>
    <source>
        <strain evidence="1 2">DSM 12652</strain>
    </source>
</reference>
<evidence type="ECO:0000313" key="1">
    <source>
        <dbReference type="EMBL" id="ROR91140.1"/>
    </source>
</evidence>
<dbReference type="RefSeq" id="WP_170169774.1">
    <property type="nucleotide sequence ID" value="NZ_RKHO01000001.1"/>
</dbReference>